<dbReference type="GO" id="GO:0008270">
    <property type="term" value="F:zinc ion binding"/>
    <property type="evidence" value="ECO:0007669"/>
    <property type="project" value="InterPro"/>
</dbReference>
<dbReference type="InterPro" id="IPR024079">
    <property type="entry name" value="MetalloPept_cat_dom_sf"/>
</dbReference>
<keyword evidence="3" id="KW-0479">Metal-binding</keyword>
<comment type="cofactor">
    <cofactor evidence="1">
        <name>Zn(2+)</name>
        <dbReference type="ChEBI" id="CHEBI:29105"/>
    </cofactor>
</comment>
<dbReference type="PANTHER" id="PTHR15910:SF1">
    <property type="entry name" value="ARCHAEMETZINCIN-2"/>
    <property type="match status" value="1"/>
</dbReference>
<dbReference type="PANTHER" id="PTHR15910">
    <property type="entry name" value="ARCHAEMETZINCIN"/>
    <property type="match status" value="1"/>
</dbReference>
<evidence type="ECO:0000256" key="2">
    <source>
        <dbReference type="ARBA" id="ARBA00022670"/>
    </source>
</evidence>
<dbReference type="CDD" id="cd11375">
    <property type="entry name" value="Peptidase_M54"/>
    <property type="match status" value="1"/>
</dbReference>
<protein>
    <recommendedName>
        <fullName evidence="8">Peptidase M54</fullName>
    </recommendedName>
</protein>
<reference evidence="7" key="1">
    <citation type="submission" date="2018-01" db="EMBL/GenBank/DDBJ databases">
        <authorList>
            <person name="Regsiter A."/>
            <person name="William W."/>
        </authorList>
    </citation>
    <scope>NUCLEOTIDE SEQUENCE</scope>
    <source>
        <strain evidence="7">TRIP AH-1</strain>
    </source>
</reference>
<keyword evidence="5" id="KW-0862">Zinc</keyword>
<dbReference type="InterPro" id="IPR012091">
    <property type="entry name" value="Pept_M54_archaemetzncn_arc/bac"/>
</dbReference>
<evidence type="ECO:0000256" key="3">
    <source>
        <dbReference type="ARBA" id="ARBA00022723"/>
    </source>
</evidence>
<keyword evidence="2" id="KW-0645">Protease</keyword>
<evidence type="ECO:0008006" key="8">
    <source>
        <dbReference type="Google" id="ProtNLM"/>
    </source>
</evidence>
<accession>A0A445N137</accession>
<dbReference type="Pfam" id="PF07998">
    <property type="entry name" value="Peptidase_M54"/>
    <property type="match status" value="1"/>
</dbReference>
<dbReference type="Gene3D" id="3.40.390.10">
    <property type="entry name" value="Collagenase (Catalytic Domain)"/>
    <property type="match status" value="1"/>
</dbReference>
<dbReference type="GO" id="GO:0006508">
    <property type="term" value="P:proteolysis"/>
    <property type="evidence" value="ECO:0007669"/>
    <property type="project" value="UniProtKB-KW"/>
</dbReference>
<dbReference type="AlphaFoldDB" id="A0A445N137"/>
<evidence type="ECO:0000256" key="6">
    <source>
        <dbReference type="ARBA" id="ARBA00023049"/>
    </source>
</evidence>
<name>A0A445N137_9BACT</name>
<organism evidence="7">
    <name type="scientific">uncultured Desulfobacterium sp</name>
    <dbReference type="NCBI Taxonomy" id="201089"/>
    <lineage>
        <taxon>Bacteria</taxon>
        <taxon>Pseudomonadati</taxon>
        <taxon>Thermodesulfobacteriota</taxon>
        <taxon>Desulfobacteria</taxon>
        <taxon>Desulfobacterales</taxon>
        <taxon>Desulfobacteriaceae</taxon>
        <taxon>Desulfobacterium</taxon>
        <taxon>environmental samples</taxon>
    </lineage>
</organism>
<evidence type="ECO:0000256" key="1">
    <source>
        <dbReference type="ARBA" id="ARBA00001947"/>
    </source>
</evidence>
<evidence type="ECO:0000313" key="7">
    <source>
        <dbReference type="EMBL" id="SPD75460.1"/>
    </source>
</evidence>
<keyword evidence="4" id="KW-0378">Hydrolase</keyword>
<evidence type="ECO:0000256" key="5">
    <source>
        <dbReference type="ARBA" id="ARBA00022833"/>
    </source>
</evidence>
<proteinExistence type="predicted"/>
<evidence type="ECO:0000256" key="4">
    <source>
        <dbReference type="ARBA" id="ARBA00022801"/>
    </source>
</evidence>
<dbReference type="PIRSF" id="PIRSF005785">
    <property type="entry name" value="Zn-prot_arch"/>
    <property type="match status" value="1"/>
</dbReference>
<gene>
    <name evidence="7" type="ORF">PITCH_A640003</name>
</gene>
<dbReference type="EMBL" id="OJIN01000208">
    <property type="protein sequence ID" value="SPD75460.1"/>
    <property type="molecule type" value="Genomic_DNA"/>
</dbReference>
<sequence>MADLSEYNIVISPVGNVDNEIIKPISKEIVKVFGFRTDVITLLDDLDFALDVSRNQYHSTRILEKLDSLAPPDAVKIIALTDVDLFIPILTYVYGEAQLGGRACIISTNRLNDGIGSISPGSYHFRLAKEAIHELGHTFKLRHCQDHTCIMHYCRSIDDVDMKSDQLCRYCTVLLEDEKNRLRENNRQ</sequence>
<dbReference type="InterPro" id="IPR012962">
    <property type="entry name" value="Pept_M54_archaemetzincn"/>
</dbReference>
<dbReference type="GO" id="GO:0008237">
    <property type="term" value="F:metallopeptidase activity"/>
    <property type="evidence" value="ECO:0007669"/>
    <property type="project" value="UniProtKB-KW"/>
</dbReference>
<dbReference type="SUPFAM" id="SSF55486">
    <property type="entry name" value="Metalloproteases ('zincins'), catalytic domain"/>
    <property type="match status" value="1"/>
</dbReference>
<keyword evidence="6" id="KW-0482">Metalloprotease</keyword>
<dbReference type="NCBIfam" id="NF033823">
    <property type="entry name" value="archmetzin"/>
    <property type="match status" value="1"/>
</dbReference>